<evidence type="ECO:0000313" key="2">
    <source>
        <dbReference type="Proteomes" id="UP000789405"/>
    </source>
</evidence>
<organism evidence="1 2">
    <name type="scientific">Dentiscutata erythropus</name>
    <dbReference type="NCBI Taxonomy" id="1348616"/>
    <lineage>
        <taxon>Eukaryota</taxon>
        <taxon>Fungi</taxon>
        <taxon>Fungi incertae sedis</taxon>
        <taxon>Mucoromycota</taxon>
        <taxon>Glomeromycotina</taxon>
        <taxon>Glomeromycetes</taxon>
        <taxon>Diversisporales</taxon>
        <taxon>Gigasporaceae</taxon>
        <taxon>Dentiscutata</taxon>
    </lineage>
</organism>
<dbReference type="Proteomes" id="UP000789405">
    <property type="component" value="Unassembled WGS sequence"/>
</dbReference>
<dbReference type="AlphaFoldDB" id="A0A9N9GDQ1"/>
<evidence type="ECO:0000313" key="1">
    <source>
        <dbReference type="EMBL" id="CAG8602875.1"/>
    </source>
</evidence>
<reference evidence="1" key="1">
    <citation type="submission" date="2021-06" db="EMBL/GenBank/DDBJ databases">
        <authorList>
            <person name="Kallberg Y."/>
            <person name="Tangrot J."/>
            <person name="Rosling A."/>
        </authorList>
    </citation>
    <scope>NUCLEOTIDE SEQUENCE</scope>
    <source>
        <strain evidence="1">MA453B</strain>
    </source>
</reference>
<sequence length="39" mass="4610">CQDTSNLGWIGSGFSFMTSQIIESMTYEKFLIERLRWFS</sequence>
<proteinExistence type="predicted"/>
<gene>
    <name evidence="1" type="ORF">DERYTH_LOCUS7735</name>
</gene>
<comment type="caution">
    <text evidence="1">The sequence shown here is derived from an EMBL/GenBank/DDBJ whole genome shotgun (WGS) entry which is preliminary data.</text>
</comment>
<feature type="non-terminal residue" evidence="1">
    <location>
        <position position="39"/>
    </location>
</feature>
<dbReference type="EMBL" id="CAJVPY010003829">
    <property type="protein sequence ID" value="CAG8602875.1"/>
    <property type="molecule type" value="Genomic_DNA"/>
</dbReference>
<name>A0A9N9GDQ1_9GLOM</name>
<protein>
    <submittedName>
        <fullName evidence="1">11869_t:CDS:1</fullName>
    </submittedName>
</protein>
<accession>A0A9N9GDQ1</accession>
<keyword evidence="2" id="KW-1185">Reference proteome</keyword>